<dbReference type="OMA" id="CEPEHCA"/>
<keyword evidence="4" id="KW-1185">Reference proteome</keyword>
<evidence type="ECO:0000256" key="1">
    <source>
        <dbReference type="SAM" id="MobiDB-lite"/>
    </source>
</evidence>
<accession>F2USC2</accession>
<feature type="domain" description="BTB" evidence="2">
    <location>
        <begin position="531"/>
        <end position="623"/>
    </location>
</feature>
<dbReference type="Pfam" id="PF00651">
    <property type="entry name" value="BTB"/>
    <property type="match status" value="1"/>
</dbReference>
<gene>
    <name evidence="3" type="ORF">PTSG_10974</name>
</gene>
<dbReference type="GeneID" id="16068429"/>
<feature type="compositionally biased region" description="Low complexity" evidence="1">
    <location>
        <begin position="268"/>
        <end position="287"/>
    </location>
</feature>
<feature type="compositionally biased region" description="Polar residues" evidence="1">
    <location>
        <begin position="650"/>
        <end position="664"/>
    </location>
</feature>
<feature type="compositionally biased region" description="Polar residues" evidence="1">
    <location>
        <begin position="402"/>
        <end position="418"/>
    </location>
</feature>
<dbReference type="SUPFAM" id="SSF54695">
    <property type="entry name" value="POZ domain"/>
    <property type="match status" value="1"/>
</dbReference>
<organism evidence="4">
    <name type="scientific">Salpingoeca rosetta (strain ATCC 50818 / BSB-021)</name>
    <dbReference type="NCBI Taxonomy" id="946362"/>
    <lineage>
        <taxon>Eukaryota</taxon>
        <taxon>Choanoflagellata</taxon>
        <taxon>Craspedida</taxon>
        <taxon>Salpingoecidae</taxon>
        <taxon>Salpingoeca</taxon>
    </lineage>
</organism>
<dbReference type="CDD" id="cd18186">
    <property type="entry name" value="BTB_POZ_ZBTB_KLHL-like"/>
    <property type="match status" value="1"/>
</dbReference>
<protein>
    <recommendedName>
        <fullName evidence="2">BTB domain-containing protein</fullName>
    </recommendedName>
</protein>
<reference evidence="3" key="1">
    <citation type="submission" date="2009-08" db="EMBL/GenBank/DDBJ databases">
        <title>Annotation of Salpingoeca rosetta.</title>
        <authorList>
            <consortium name="The Broad Institute Genome Sequencing Platform"/>
            <person name="Russ C."/>
            <person name="Cuomo C."/>
            <person name="Burger G."/>
            <person name="Gray M.W."/>
            <person name="Holland P.W.H."/>
            <person name="King N."/>
            <person name="Lang F.B.F."/>
            <person name="Roger A.J."/>
            <person name="Ruiz-Trillo I."/>
            <person name="Young S.K."/>
            <person name="Zeng Q."/>
            <person name="Gargeya S."/>
            <person name="Alvarado L."/>
            <person name="Berlin A."/>
            <person name="Chapman S.B."/>
            <person name="Chen Z."/>
            <person name="Freedman E."/>
            <person name="Gellesch M."/>
            <person name="Goldberg J."/>
            <person name="Griggs A."/>
            <person name="Gujja S."/>
            <person name="Heilman E."/>
            <person name="Heiman D."/>
            <person name="Howarth C."/>
            <person name="Mehta T."/>
            <person name="Neiman D."/>
            <person name="Pearson M."/>
            <person name="Roberts A."/>
            <person name="Saif S."/>
            <person name="Shea T."/>
            <person name="Shenoy N."/>
            <person name="Sisk P."/>
            <person name="Stolte C."/>
            <person name="Sykes S."/>
            <person name="White J."/>
            <person name="Yandava C."/>
            <person name="Haas B."/>
            <person name="Nusbaum C."/>
            <person name="Birren B."/>
        </authorList>
    </citation>
    <scope>NUCLEOTIDE SEQUENCE [LARGE SCALE GENOMIC DNA]</scope>
    <source>
        <strain evidence="3">ATCC 50818</strain>
    </source>
</reference>
<dbReference type="AlphaFoldDB" id="F2USC2"/>
<feature type="compositionally biased region" description="Basic residues" evidence="1">
    <location>
        <begin position="221"/>
        <end position="230"/>
    </location>
</feature>
<dbReference type="Proteomes" id="UP000007799">
    <property type="component" value="Unassembled WGS sequence"/>
</dbReference>
<feature type="compositionally biased region" description="Polar residues" evidence="1">
    <location>
        <begin position="686"/>
        <end position="703"/>
    </location>
</feature>
<feature type="region of interest" description="Disordered" evidence="1">
    <location>
        <begin position="1"/>
        <end position="75"/>
    </location>
</feature>
<evidence type="ECO:0000259" key="2">
    <source>
        <dbReference type="PROSITE" id="PS50097"/>
    </source>
</evidence>
<feature type="compositionally biased region" description="Low complexity" evidence="1">
    <location>
        <begin position="669"/>
        <end position="685"/>
    </location>
</feature>
<dbReference type="InterPro" id="IPR011333">
    <property type="entry name" value="SKP1/BTB/POZ_sf"/>
</dbReference>
<dbReference type="PANTHER" id="PTHR24413">
    <property type="entry name" value="SPECKLE-TYPE POZ PROTEIN"/>
    <property type="match status" value="1"/>
</dbReference>
<feature type="region of interest" description="Disordered" evidence="1">
    <location>
        <begin position="402"/>
        <end position="425"/>
    </location>
</feature>
<feature type="compositionally biased region" description="Low complexity" evidence="1">
    <location>
        <begin position="34"/>
        <end position="49"/>
    </location>
</feature>
<proteinExistence type="predicted"/>
<feature type="compositionally biased region" description="Basic residues" evidence="1">
    <location>
        <begin position="454"/>
        <end position="465"/>
    </location>
</feature>
<evidence type="ECO:0000313" key="4">
    <source>
        <dbReference type="Proteomes" id="UP000007799"/>
    </source>
</evidence>
<sequence length="703" mass="76767">MADRTPARHALHQAHHAQPSQQWFPASTTHAVMPLTPSSPSASTSHPGSEAAPLAGFASTACPSQQRQQQRQPAVVLQAVASDMQPFCPQTDADAGRPLSDTALVGHRDVSTAPPVRQPPQTYVQHWQQQRQQHWQPHHEQQQHLALKLSPGTCPAPRGLTHERVVQELVWRLHALSHSTHTRTGDHAPHQPCEPEHCAACARLVQKMTGVSTDDQYEKKEKRHSSHAARRSASADTSAPGRGSQRATSPIERRRTTLLQRLRRRVLGSRPSLSASSHSTSSHTATSDPITNHTTESGRPGSRGSMGRHVSAVAGHADARDRQATARDGSSIAPYQSTIDYRATQYPKPSSQQRDGDSGHHHRHHQHGDQHRASTVGRSLHGMDDYVPSGLLQGHALFSSTHSSLPPVQPATIPQPTHVQGALHSPLGEADACRQREQMIQQLWVRTQQQQHHQQQHQHQHHHHQQQQQQQRQQHHHHHQQQQQQQQHSLGSPPSHSSDVPPMIIDHRQQISISAVLTSAAPVLERTAATCDVEFHLAPGHPPLYGMSAVLCHQSRVLAAMIDAALPVSHSTAALASNVTAPLPPTPAATLPSRRAVRIDKWSPSVFDAFLAYMHTGRVAVSSTDMLPQLAACAGAFNVPRLAAHCQQLMPSGMSTPRNPSSKGISRIPGASTSAPRTASPSLSTYTRLSDMSQSRTYDSSTV</sequence>
<feature type="region of interest" description="Disordered" evidence="1">
    <location>
        <begin position="650"/>
        <end position="703"/>
    </location>
</feature>
<evidence type="ECO:0000313" key="3">
    <source>
        <dbReference type="EMBL" id="EGD81031.1"/>
    </source>
</evidence>
<dbReference type="PROSITE" id="PS50097">
    <property type="entry name" value="BTB"/>
    <property type="match status" value="1"/>
</dbReference>
<dbReference type="InterPro" id="IPR000210">
    <property type="entry name" value="BTB/POZ_dom"/>
</dbReference>
<dbReference type="KEGG" id="sre:PTSG_10974"/>
<feature type="compositionally biased region" description="Polar residues" evidence="1">
    <location>
        <begin position="489"/>
        <end position="498"/>
    </location>
</feature>
<name>F2USC2_SALR5</name>
<dbReference type="Gene3D" id="3.30.710.10">
    <property type="entry name" value="Potassium Channel Kv1.1, Chain A"/>
    <property type="match status" value="1"/>
</dbReference>
<dbReference type="InParanoid" id="F2USC2"/>
<feature type="region of interest" description="Disordered" evidence="1">
    <location>
        <begin position="210"/>
        <end position="375"/>
    </location>
</feature>
<feature type="compositionally biased region" description="Low complexity" evidence="1">
    <location>
        <begin position="297"/>
        <end position="308"/>
    </location>
</feature>
<dbReference type="eggNOG" id="ENOG502QPW5">
    <property type="taxonomic scope" value="Eukaryota"/>
</dbReference>
<dbReference type="EMBL" id="GL832994">
    <property type="protein sequence ID" value="EGD81031.1"/>
    <property type="molecule type" value="Genomic_DNA"/>
</dbReference>
<dbReference type="RefSeq" id="XP_004987901.1">
    <property type="nucleotide sequence ID" value="XM_004987844.1"/>
</dbReference>
<feature type="region of interest" description="Disordered" evidence="1">
    <location>
        <begin position="445"/>
        <end position="502"/>
    </location>
</feature>